<proteinExistence type="predicted"/>
<evidence type="ECO:0000256" key="1">
    <source>
        <dbReference type="ARBA" id="ARBA00023015"/>
    </source>
</evidence>
<dbReference type="Pfam" id="PF12625">
    <property type="entry name" value="Arabinose_bd"/>
    <property type="match status" value="1"/>
</dbReference>
<gene>
    <name evidence="5" type="ORF">F7O44_28165</name>
</gene>
<evidence type="ECO:0000313" key="6">
    <source>
        <dbReference type="Proteomes" id="UP000460435"/>
    </source>
</evidence>
<keyword evidence="1" id="KW-0805">Transcription regulation</keyword>
<evidence type="ECO:0000313" key="5">
    <source>
        <dbReference type="EMBL" id="NDL60957.1"/>
    </source>
</evidence>
<dbReference type="Gene3D" id="1.10.10.60">
    <property type="entry name" value="Homeodomain-like"/>
    <property type="match status" value="1"/>
</dbReference>
<keyword evidence="2" id="KW-0238">DNA-binding</keyword>
<evidence type="ECO:0000256" key="3">
    <source>
        <dbReference type="ARBA" id="ARBA00023163"/>
    </source>
</evidence>
<dbReference type="EMBL" id="WLZY01000016">
    <property type="protein sequence ID" value="NDL60957.1"/>
    <property type="molecule type" value="Genomic_DNA"/>
</dbReference>
<accession>A0A7K3MD25</accession>
<dbReference type="AlphaFoldDB" id="A0A7K3MD25"/>
<dbReference type="Proteomes" id="UP000460435">
    <property type="component" value="Unassembled WGS sequence"/>
</dbReference>
<comment type="caution">
    <text evidence="5">The sequence shown here is derived from an EMBL/GenBank/DDBJ whole genome shotgun (WGS) entry which is preliminary data.</text>
</comment>
<keyword evidence="6" id="KW-1185">Reference proteome</keyword>
<reference evidence="5 6" key="1">
    <citation type="submission" date="2019-11" db="EMBL/GenBank/DDBJ databases">
        <authorList>
            <person name="Li X.-J."/>
            <person name="Feng X.-M."/>
        </authorList>
    </citation>
    <scope>NUCLEOTIDE SEQUENCE [LARGE SCALE GENOMIC DNA]</scope>
    <source>
        <strain evidence="5 6">XMNu-373</strain>
    </source>
</reference>
<organism evidence="5 6">
    <name type="scientific">Phytoactinopolyspora mesophila</name>
    <dbReference type="NCBI Taxonomy" id="2650750"/>
    <lineage>
        <taxon>Bacteria</taxon>
        <taxon>Bacillati</taxon>
        <taxon>Actinomycetota</taxon>
        <taxon>Actinomycetes</taxon>
        <taxon>Jiangellales</taxon>
        <taxon>Jiangellaceae</taxon>
        <taxon>Phytoactinopolyspora</taxon>
    </lineage>
</organism>
<dbReference type="SUPFAM" id="SSF46689">
    <property type="entry name" value="Homeodomain-like"/>
    <property type="match status" value="1"/>
</dbReference>
<dbReference type="InterPro" id="IPR018060">
    <property type="entry name" value="HTH_AraC"/>
</dbReference>
<feature type="domain" description="HTH araC/xylS-type" evidence="4">
    <location>
        <begin position="243"/>
        <end position="341"/>
    </location>
</feature>
<dbReference type="GO" id="GO:0005829">
    <property type="term" value="C:cytosol"/>
    <property type="evidence" value="ECO:0007669"/>
    <property type="project" value="TreeGrafter"/>
</dbReference>
<sequence length="372" mass="41501">MQVLDGTFPPHVVRLLIDTLRRLGVSPIEFAQLPGLDPDVLQDDLVRIPTETAMRLWQLVTHATDHRQAGLLVADSFPKGHFDSWGYLFSTGENVVQSLHAAGELFPVVTDPGDILRIDEDGSQFVIHYRGGPYQDELPDDITALIDQFVMRSLLRLVNAGQSAPLVPVRLTFAHPTSVPRRELADVFGTSRIEVDAGANTMTLLAADALAPLPNADARLHQILRRHTAMHLEATRGLPSWEDKLHLAIETALSQGTPSLDAVAHRLTVSPRTLQRQLQQRETSWRRELDRARHTLAVRLLHDGRLSVQSIAARLEYADARAFRRAFQRWTGQTPDEFRRAKAAADRFTGPRFALSKAAAAPSRRPRITMPP</sequence>
<dbReference type="GO" id="GO:0000976">
    <property type="term" value="F:transcription cis-regulatory region binding"/>
    <property type="evidence" value="ECO:0007669"/>
    <property type="project" value="TreeGrafter"/>
</dbReference>
<dbReference type="PROSITE" id="PS01124">
    <property type="entry name" value="HTH_ARAC_FAMILY_2"/>
    <property type="match status" value="1"/>
</dbReference>
<dbReference type="Pfam" id="PF12833">
    <property type="entry name" value="HTH_18"/>
    <property type="match status" value="1"/>
</dbReference>
<evidence type="ECO:0000256" key="2">
    <source>
        <dbReference type="ARBA" id="ARBA00023125"/>
    </source>
</evidence>
<name>A0A7K3MD25_9ACTN</name>
<dbReference type="InterPro" id="IPR032687">
    <property type="entry name" value="AraC-type_N"/>
</dbReference>
<evidence type="ECO:0000259" key="4">
    <source>
        <dbReference type="PROSITE" id="PS01124"/>
    </source>
</evidence>
<dbReference type="PANTHER" id="PTHR47894:SF1">
    <property type="entry name" value="HTH-TYPE TRANSCRIPTIONAL REGULATOR VQSM"/>
    <property type="match status" value="1"/>
</dbReference>
<dbReference type="GO" id="GO:0003700">
    <property type="term" value="F:DNA-binding transcription factor activity"/>
    <property type="evidence" value="ECO:0007669"/>
    <property type="project" value="InterPro"/>
</dbReference>
<dbReference type="InterPro" id="IPR009057">
    <property type="entry name" value="Homeodomain-like_sf"/>
</dbReference>
<protein>
    <submittedName>
        <fullName evidence="5">Helix-turn-helix domain-containing protein</fullName>
    </submittedName>
</protein>
<dbReference type="SMART" id="SM00342">
    <property type="entry name" value="HTH_ARAC"/>
    <property type="match status" value="1"/>
</dbReference>
<keyword evidence="3" id="KW-0804">Transcription</keyword>
<dbReference type="PANTHER" id="PTHR47894">
    <property type="entry name" value="HTH-TYPE TRANSCRIPTIONAL REGULATOR GADX"/>
    <property type="match status" value="1"/>
</dbReference>